<proteinExistence type="inferred from homology"/>
<dbReference type="InterPro" id="IPR036881">
    <property type="entry name" value="Glyco_hydro_3_C_sf"/>
</dbReference>
<reference evidence="7" key="1">
    <citation type="submission" date="2021-01" db="UniProtKB">
        <authorList>
            <consortium name="EnsemblPlants"/>
        </authorList>
    </citation>
    <scope>IDENTIFICATION</scope>
</reference>
<dbReference type="GO" id="GO:0031222">
    <property type="term" value="P:arabinan catabolic process"/>
    <property type="evidence" value="ECO:0007669"/>
    <property type="project" value="TreeGrafter"/>
</dbReference>
<dbReference type="SUPFAM" id="SSF51445">
    <property type="entry name" value="(Trans)glycosidases"/>
    <property type="match status" value="1"/>
</dbReference>
<dbReference type="InterPro" id="IPR044993">
    <property type="entry name" value="BXL"/>
</dbReference>
<dbReference type="InterPro" id="IPR001764">
    <property type="entry name" value="Glyco_hydro_3_N"/>
</dbReference>
<dbReference type="InterPro" id="IPR036962">
    <property type="entry name" value="Glyco_hydro_3_N_sf"/>
</dbReference>
<accession>A0A7N0V7L5</accession>
<dbReference type="SUPFAM" id="SSF52279">
    <property type="entry name" value="Beta-D-glucan exohydrolase, C-terminal domain"/>
    <property type="match status" value="1"/>
</dbReference>
<evidence type="ECO:0000256" key="2">
    <source>
        <dbReference type="ARBA" id="ARBA00022729"/>
    </source>
</evidence>
<evidence type="ECO:0000256" key="4">
    <source>
        <dbReference type="ARBA" id="ARBA00023295"/>
    </source>
</evidence>
<keyword evidence="4" id="KW-0326">Glycosidase</keyword>
<dbReference type="InterPro" id="IPR017853">
    <property type="entry name" value="GH"/>
</dbReference>
<dbReference type="GO" id="GO:0009505">
    <property type="term" value="C:plant-type cell wall"/>
    <property type="evidence" value="ECO:0007669"/>
    <property type="project" value="TreeGrafter"/>
</dbReference>
<dbReference type="EnsemblPlants" id="Kaladp0297s0003.1.v1.1">
    <property type="protein sequence ID" value="Kaladp0297s0003.1.v1.1"/>
    <property type="gene ID" value="Kaladp0297s0003.v1.1"/>
</dbReference>
<evidence type="ECO:0000259" key="5">
    <source>
        <dbReference type="Pfam" id="PF00933"/>
    </source>
</evidence>
<dbReference type="GO" id="GO:0045493">
    <property type="term" value="P:xylan catabolic process"/>
    <property type="evidence" value="ECO:0007669"/>
    <property type="project" value="InterPro"/>
</dbReference>
<dbReference type="Proteomes" id="UP000594263">
    <property type="component" value="Unplaced"/>
</dbReference>
<organism evidence="7 8">
    <name type="scientific">Kalanchoe fedtschenkoi</name>
    <name type="common">Lavender scallops</name>
    <name type="synonym">South American air plant</name>
    <dbReference type="NCBI Taxonomy" id="63787"/>
    <lineage>
        <taxon>Eukaryota</taxon>
        <taxon>Viridiplantae</taxon>
        <taxon>Streptophyta</taxon>
        <taxon>Embryophyta</taxon>
        <taxon>Tracheophyta</taxon>
        <taxon>Spermatophyta</taxon>
        <taxon>Magnoliopsida</taxon>
        <taxon>eudicotyledons</taxon>
        <taxon>Gunneridae</taxon>
        <taxon>Pentapetalae</taxon>
        <taxon>Saxifragales</taxon>
        <taxon>Crassulaceae</taxon>
        <taxon>Kalanchoe</taxon>
    </lineage>
</organism>
<sequence>MGERAGDARGGSAGDWKGGSLKGGSLLASACCKHFTAYDLERWNGIDRFQFNAQVTAQDLADTFQPPFQSCIQQARASGIMCAYNRVNGVPNCADHSLLTNVARQQWRFNGYITSDCDAVAIIYESHKYTKTPEDAAADVLKAGSVNVFILLFYLDGIDCGLYFKKHTKSAVQQKKLATSDIDRALRNLFAVRMRLGLFNGDPRNLPFGKIGPTEVCSQEHQNLALEAARHGIVLLKNDAKLLPLPKSNAISLAVIGPQANADNATTVQGNYYGPPCKSVTPLQALKSYVKNIKYQTGCNDVACGYLDAGPALNLAKEVDYVVLVMGLDQGQEAESRDRYSLLLPGNQQKLIISVADIAKKPVVLVLLSGGPLDITFAKNHPKIGSILWAGYPGEAGGTAIAEIIFGDHNPVKETVSRGVTIRHLSVSQILPGGLRFESGDDPYVSKSTTLQWCSEYIWSVSSKHSANALKKKHR</sequence>
<keyword evidence="8" id="KW-1185">Reference proteome</keyword>
<evidence type="ECO:0000259" key="6">
    <source>
        <dbReference type="Pfam" id="PF01915"/>
    </source>
</evidence>
<dbReference type="GO" id="GO:0009044">
    <property type="term" value="F:xylan 1,4-beta-xylosidase activity"/>
    <property type="evidence" value="ECO:0007669"/>
    <property type="project" value="InterPro"/>
</dbReference>
<dbReference type="OMA" id="CKMAKIS"/>
<keyword evidence="2" id="KW-0732">Signal</keyword>
<feature type="domain" description="Glycoside hydrolase family 3 C-terminal" evidence="6">
    <location>
        <begin position="233"/>
        <end position="411"/>
    </location>
</feature>
<dbReference type="Pfam" id="PF01915">
    <property type="entry name" value="Glyco_hydro_3_C"/>
    <property type="match status" value="1"/>
</dbReference>
<evidence type="ECO:0000313" key="7">
    <source>
        <dbReference type="EnsemblPlants" id="Kaladp0297s0003.1.v1.1"/>
    </source>
</evidence>
<dbReference type="PANTHER" id="PTHR42721:SF3">
    <property type="entry name" value="BETA-D-XYLOSIDASE 5-RELATED"/>
    <property type="match status" value="1"/>
</dbReference>
<dbReference type="PANTHER" id="PTHR42721">
    <property type="entry name" value="SUGAR HYDROLASE-RELATED"/>
    <property type="match status" value="1"/>
</dbReference>
<comment type="similarity">
    <text evidence="1">Belongs to the glycosyl hydrolase 3 family.</text>
</comment>
<evidence type="ECO:0000313" key="8">
    <source>
        <dbReference type="Proteomes" id="UP000594263"/>
    </source>
</evidence>
<keyword evidence="3" id="KW-0378">Hydrolase</keyword>
<dbReference type="Gramene" id="Kaladp0297s0003.1.v1.1">
    <property type="protein sequence ID" value="Kaladp0297s0003.1.v1.1"/>
    <property type="gene ID" value="Kaladp0297s0003.v1.1"/>
</dbReference>
<dbReference type="Pfam" id="PF00933">
    <property type="entry name" value="Glyco_hydro_3"/>
    <property type="match status" value="1"/>
</dbReference>
<protein>
    <submittedName>
        <fullName evidence="7">Uncharacterized protein</fullName>
    </submittedName>
</protein>
<dbReference type="AlphaFoldDB" id="A0A7N0V7L5"/>
<feature type="domain" description="Glycoside hydrolase family 3 N-terminal" evidence="5">
    <location>
        <begin position="30"/>
        <end position="188"/>
    </location>
</feature>
<evidence type="ECO:0000256" key="3">
    <source>
        <dbReference type="ARBA" id="ARBA00022801"/>
    </source>
</evidence>
<dbReference type="Gene3D" id="3.40.50.1700">
    <property type="entry name" value="Glycoside hydrolase family 3 C-terminal domain"/>
    <property type="match status" value="1"/>
</dbReference>
<evidence type="ECO:0000256" key="1">
    <source>
        <dbReference type="ARBA" id="ARBA00005336"/>
    </source>
</evidence>
<dbReference type="InterPro" id="IPR002772">
    <property type="entry name" value="Glyco_hydro_3_C"/>
</dbReference>
<dbReference type="GO" id="GO:0046556">
    <property type="term" value="F:alpha-L-arabinofuranosidase activity"/>
    <property type="evidence" value="ECO:0007669"/>
    <property type="project" value="TreeGrafter"/>
</dbReference>
<dbReference type="Gene3D" id="3.20.20.300">
    <property type="entry name" value="Glycoside hydrolase, family 3, N-terminal domain"/>
    <property type="match status" value="1"/>
</dbReference>
<name>A0A7N0V7L5_KALFE</name>